<accession>A0AAE0ZUM2</accession>
<comment type="caution">
    <text evidence="1">The sequence shown here is derived from an EMBL/GenBank/DDBJ whole genome shotgun (WGS) entry which is preliminary data.</text>
</comment>
<name>A0AAE0ZUM2_9GAST</name>
<proteinExistence type="predicted"/>
<organism evidence="1 2">
    <name type="scientific">Elysia crispata</name>
    <name type="common">lettuce slug</name>
    <dbReference type="NCBI Taxonomy" id="231223"/>
    <lineage>
        <taxon>Eukaryota</taxon>
        <taxon>Metazoa</taxon>
        <taxon>Spiralia</taxon>
        <taxon>Lophotrochozoa</taxon>
        <taxon>Mollusca</taxon>
        <taxon>Gastropoda</taxon>
        <taxon>Heterobranchia</taxon>
        <taxon>Euthyneura</taxon>
        <taxon>Panpulmonata</taxon>
        <taxon>Sacoglossa</taxon>
        <taxon>Placobranchoidea</taxon>
        <taxon>Plakobranchidae</taxon>
        <taxon>Elysia</taxon>
    </lineage>
</organism>
<protein>
    <submittedName>
        <fullName evidence="1">Uncharacterized protein</fullName>
    </submittedName>
</protein>
<gene>
    <name evidence="1" type="ORF">RRG08_043658</name>
</gene>
<sequence length="293" mass="33378">MGGYSGSFSRKLRLTRPYLVINDLFASDFPLLSQRLRPGLPPGSARQLAAHLLIGWLDYHGFVSTTHQRPASGLPVIDARFIVLFITNIQVYDSMQLMTEAKTSMTVNQGSLNRTISPKPDLYFHTRIRRNGRKLWRRRRKSTWESDEGRAVRRNKKWWGRAWPSGYRELWVGPGLLDTESCGSVLAYWIQRDVGRAWLTGYRELWVGSGLLDTESCGSGLAYWIQRSVVRAWPSEYRELWVGPGLLNTESCGSGLAHWIQRAVGRPWHTGYRDLWFGLGPLNTESCGSGLAY</sequence>
<reference evidence="1" key="1">
    <citation type="journal article" date="2023" name="G3 (Bethesda)">
        <title>A reference genome for the long-term kleptoplast-retaining sea slug Elysia crispata morphotype clarki.</title>
        <authorList>
            <person name="Eastman K.E."/>
            <person name="Pendleton A.L."/>
            <person name="Shaikh M.A."/>
            <person name="Suttiyut T."/>
            <person name="Ogas R."/>
            <person name="Tomko P."/>
            <person name="Gavelis G."/>
            <person name="Widhalm J.R."/>
            <person name="Wisecaver J.H."/>
        </authorList>
    </citation>
    <scope>NUCLEOTIDE SEQUENCE</scope>
    <source>
        <strain evidence="1">ECLA1</strain>
    </source>
</reference>
<evidence type="ECO:0000313" key="1">
    <source>
        <dbReference type="EMBL" id="KAK3775973.1"/>
    </source>
</evidence>
<evidence type="ECO:0000313" key="2">
    <source>
        <dbReference type="Proteomes" id="UP001283361"/>
    </source>
</evidence>
<dbReference type="AlphaFoldDB" id="A0AAE0ZUM2"/>
<dbReference type="EMBL" id="JAWDGP010003253">
    <property type="protein sequence ID" value="KAK3775973.1"/>
    <property type="molecule type" value="Genomic_DNA"/>
</dbReference>
<keyword evidence="2" id="KW-1185">Reference proteome</keyword>
<dbReference type="Proteomes" id="UP001283361">
    <property type="component" value="Unassembled WGS sequence"/>
</dbReference>